<protein>
    <recommendedName>
        <fullName evidence="2">VWFC domain-containing protein</fullName>
    </recommendedName>
</protein>
<proteinExistence type="predicted"/>
<keyword evidence="4" id="KW-1185">Reference proteome</keyword>
<name>A0AAN8KA77_PATCE</name>
<feature type="domain" description="VWFC" evidence="2">
    <location>
        <begin position="29"/>
        <end position="86"/>
    </location>
</feature>
<dbReference type="PANTHER" id="PTHR46252">
    <property type="entry name" value="BRORIN FAMILY MEMBER"/>
    <property type="match status" value="1"/>
</dbReference>
<dbReference type="GO" id="GO:0005615">
    <property type="term" value="C:extracellular space"/>
    <property type="evidence" value="ECO:0007669"/>
    <property type="project" value="TreeGrafter"/>
</dbReference>
<evidence type="ECO:0000313" key="3">
    <source>
        <dbReference type="EMBL" id="KAK6188595.1"/>
    </source>
</evidence>
<dbReference type="SUPFAM" id="SSF57603">
    <property type="entry name" value="FnI-like domain"/>
    <property type="match status" value="1"/>
</dbReference>
<reference evidence="3 4" key="1">
    <citation type="submission" date="2024-01" db="EMBL/GenBank/DDBJ databases">
        <title>The genome of the rayed Mediterranean limpet Patella caerulea (Linnaeus, 1758).</title>
        <authorList>
            <person name="Anh-Thu Weber A."/>
            <person name="Halstead-Nussloch G."/>
        </authorList>
    </citation>
    <scope>NUCLEOTIDE SEQUENCE [LARGE SCALE GENOMIC DNA]</scope>
    <source>
        <strain evidence="3">AATW-2023a</strain>
        <tissue evidence="3">Whole specimen</tissue>
    </source>
</reference>
<dbReference type="EMBL" id="JAZGQO010000003">
    <property type="protein sequence ID" value="KAK6188595.1"/>
    <property type="molecule type" value="Genomic_DNA"/>
</dbReference>
<comment type="caution">
    <text evidence="3">The sequence shown here is derived from an EMBL/GenBank/DDBJ whole genome shotgun (WGS) entry which is preliminary data.</text>
</comment>
<dbReference type="PANTHER" id="PTHR46252:SF3">
    <property type="entry name" value="KIELIN_CHORDIN-LIKE PROTEIN"/>
    <property type="match status" value="1"/>
</dbReference>
<feature type="signal peptide" evidence="1">
    <location>
        <begin position="1"/>
        <end position="17"/>
    </location>
</feature>
<dbReference type="InterPro" id="IPR001007">
    <property type="entry name" value="VWF_dom"/>
</dbReference>
<dbReference type="Gene3D" id="6.20.200.20">
    <property type="match status" value="1"/>
</dbReference>
<organism evidence="3 4">
    <name type="scientific">Patella caerulea</name>
    <name type="common">Rayed Mediterranean limpet</name>
    <dbReference type="NCBI Taxonomy" id="87958"/>
    <lineage>
        <taxon>Eukaryota</taxon>
        <taxon>Metazoa</taxon>
        <taxon>Spiralia</taxon>
        <taxon>Lophotrochozoa</taxon>
        <taxon>Mollusca</taxon>
        <taxon>Gastropoda</taxon>
        <taxon>Patellogastropoda</taxon>
        <taxon>Patelloidea</taxon>
        <taxon>Patellidae</taxon>
        <taxon>Patella</taxon>
    </lineage>
</organism>
<accession>A0AAN8KA77</accession>
<dbReference type="PROSITE" id="PS50184">
    <property type="entry name" value="VWFC_2"/>
    <property type="match status" value="1"/>
</dbReference>
<dbReference type="Pfam" id="PF23334">
    <property type="entry name" value="VWC2L_2nd"/>
    <property type="match status" value="1"/>
</dbReference>
<keyword evidence="1" id="KW-0732">Signal</keyword>
<dbReference type="GO" id="GO:0030514">
    <property type="term" value="P:negative regulation of BMP signaling pathway"/>
    <property type="evidence" value="ECO:0007669"/>
    <property type="project" value="TreeGrafter"/>
</dbReference>
<dbReference type="GO" id="GO:0045202">
    <property type="term" value="C:synapse"/>
    <property type="evidence" value="ECO:0007669"/>
    <property type="project" value="UniProtKB-SubCell"/>
</dbReference>
<gene>
    <name evidence="3" type="ORF">SNE40_004740</name>
</gene>
<dbReference type="InterPro" id="IPR042979">
    <property type="entry name" value="VWC2/VWC2L"/>
</dbReference>
<evidence type="ECO:0000256" key="1">
    <source>
        <dbReference type="SAM" id="SignalP"/>
    </source>
</evidence>
<evidence type="ECO:0000313" key="4">
    <source>
        <dbReference type="Proteomes" id="UP001347796"/>
    </source>
</evidence>
<feature type="chain" id="PRO_5043017969" description="VWFC domain-containing protein" evidence="1">
    <location>
        <begin position="18"/>
        <end position="141"/>
    </location>
</feature>
<sequence>MIGVIGIALVGIVGGAAVTNPILTTAMPKGCMHNGKMYKDGEKTTSNPCSPCFCNSGFMACLAIDCMMPNCVDPVRKPDQCCSTCPNGANCYLPDGSTILKDGDAQKMADGSTCKCASRFGFGFGPANLKARCSQIAEIKP</sequence>
<dbReference type="GO" id="GO:0032281">
    <property type="term" value="C:AMPA glutamate receptor complex"/>
    <property type="evidence" value="ECO:0007669"/>
    <property type="project" value="TreeGrafter"/>
</dbReference>
<evidence type="ECO:0000259" key="2">
    <source>
        <dbReference type="PROSITE" id="PS50184"/>
    </source>
</evidence>
<dbReference type="SMART" id="SM00214">
    <property type="entry name" value="VWC"/>
    <property type="match status" value="1"/>
</dbReference>
<dbReference type="Proteomes" id="UP001347796">
    <property type="component" value="Unassembled WGS sequence"/>
</dbReference>
<dbReference type="AlphaFoldDB" id="A0AAN8KA77"/>